<reference evidence="3" key="1">
    <citation type="journal article" date="2019" name="Int. J. Syst. Evol. Microbiol.">
        <title>The Global Catalogue of Microorganisms (GCM) 10K type strain sequencing project: providing services to taxonomists for standard genome sequencing and annotation.</title>
        <authorList>
            <consortium name="The Broad Institute Genomics Platform"/>
            <consortium name="The Broad Institute Genome Sequencing Center for Infectious Disease"/>
            <person name="Wu L."/>
            <person name="Ma J."/>
        </authorList>
    </citation>
    <scope>NUCLEOTIDE SEQUENCE [LARGE SCALE GENOMIC DNA]</scope>
    <source>
        <strain evidence="3">KCTC 3913</strain>
    </source>
</reference>
<keyword evidence="3" id="KW-1185">Reference proteome</keyword>
<dbReference type="EMBL" id="JBHUMF010000028">
    <property type="protein sequence ID" value="MFD2681268.1"/>
    <property type="molecule type" value="Genomic_DNA"/>
</dbReference>
<protein>
    <submittedName>
        <fullName evidence="2">IS200/IS605 family accessory protein TnpB-related protein</fullName>
    </submittedName>
</protein>
<proteinExistence type="predicted"/>
<evidence type="ECO:0000256" key="1">
    <source>
        <dbReference type="ARBA" id="ARBA00023125"/>
    </source>
</evidence>
<dbReference type="Proteomes" id="UP001597506">
    <property type="component" value="Unassembled WGS sequence"/>
</dbReference>
<sequence>MRITRRLVIDIPKHSRLEELDDLMRVFCSSKRHAFKRLLNGEKKGNLIKKVNVTFHLNKRYAEDAVMQAEQIIQSQKELLPYQIENVEAKIEKTDKKIEDYTTGKKRPKKSPLSLVIKGLTSRLNKLNEKRNHFVQCVEKNTIPSVIFGGKKNFYARMKGKISNQEWKDLRSNMLYARGDKAKNGNLNTRIVYEEKENQFYIEIANPLLGDGSTKKAPRLRYKIHIPEKYFEEIVNVVMPDVAGYTPKNKVKYKYKPYSIEIKRKNGCYYIHLTYDKEFRGSEVKGRVPLDAAITSGIDVNIDLVTVCLVNRQGNLLNHKTFYCHEMEYVSSNRRTNIAGELAKEIIDFLLEQNAGAISLEDIKLKQDHDTNKRTNRLLHSFAKNKLQSAIISRGLKNGFKIKKVNPAYTSVIARFKYKDMYGMSTHEAASFVIARRGLGLDEKIPTYLLEYVQRIVKIHVKSALGSMEETEKGTEREKIREKKLQAVLTNIKNFKKNHRWKLWSVIHKTLEYNNQGIKLKEV</sequence>
<dbReference type="InterPro" id="IPR010095">
    <property type="entry name" value="Cas12f1-like_TNB"/>
</dbReference>
<accession>A0ABW5RRF6</accession>
<evidence type="ECO:0000313" key="3">
    <source>
        <dbReference type="Proteomes" id="UP001597506"/>
    </source>
</evidence>
<evidence type="ECO:0000313" key="2">
    <source>
        <dbReference type="EMBL" id="MFD2681268.1"/>
    </source>
</evidence>
<organism evidence="2 3">
    <name type="scientific">Bacillus seohaeanensis</name>
    <dbReference type="NCBI Taxonomy" id="284580"/>
    <lineage>
        <taxon>Bacteria</taxon>
        <taxon>Bacillati</taxon>
        <taxon>Bacillota</taxon>
        <taxon>Bacilli</taxon>
        <taxon>Bacillales</taxon>
        <taxon>Bacillaceae</taxon>
        <taxon>Bacillus</taxon>
    </lineage>
</organism>
<keyword evidence="1" id="KW-0238">DNA-binding</keyword>
<gene>
    <name evidence="2" type="ORF">ACFSUL_10980</name>
</gene>
<name>A0ABW5RRF6_9BACI</name>
<dbReference type="RefSeq" id="WP_377935333.1">
    <property type="nucleotide sequence ID" value="NZ_JBHUMF010000028.1"/>
</dbReference>
<comment type="caution">
    <text evidence="2">The sequence shown here is derived from an EMBL/GenBank/DDBJ whole genome shotgun (WGS) entry which is preliminary data.</text>
</comment>
<dbReference type="NCBIfam" id="TIGR01766">
    <property type="entry name" value="IS200/IS605 family accessory protein TnpB-like domain"/>
    <property type="match status" value="1"/>
</dbReference>